<dbReference type="EMBL" id="WIGN01000001">
    <property type="protein sequence ID" value="KAF6821626.1"/>
    <property type="molecule type" value="Genomic_DNA"/>
</dbReference>
<organism evidence="1 2">
    <name type="scientific">Colletotrichum sojae</name>
    <dbReference type="NCBI Taxonomy" id="2175907"/>
    <lineage>
        <taxon>Eukaryota</taxon>
        <taxon>Fungi</taxon>
        <taxon>Dikarya</taxon>
        <taxon>Ascomycota</taxon>
        <taxon>Pezizomycotina</taxon>
        <taxon>Sordariomycetes</taxon>
        <taxon>Hypocreomycetidae</taxon>
        <taxon>Glomerellales</taxon>
        <taxon>Glomerellaceae</taxon>
        <taxon>Colletotrichum</taxon>
        <taxon>Colletotrichum orchidearum species complex</taxon>
    </lineage>
</organism>
<dbReference type="AlphaFoldDB" id="A0A8H6N6V3"/>
<comment type="caution">
    <text evidence="1">The sequence shown here is derived from an EMBL/GenBank/DDBJ whole genome shotgun (WGS) entry which is preliminary data.</text>
</comment>
<keyword evidence="2" id="KW-1185">Reference proteome</keyword>
<sequence length="112" mass="12359">MSDVLPFGPHRRLPHHLIALHEYRRDTDPPAQISLSRWNAGRVGSRAGTLKIAPMLAIPVAAAALRARRRKRDSESEQVRGGPRESVVWAETGLHWAAQPAPRLSEAGHGPR</sequence>
<accession>A0A8H6N6V3</accession>
<reference evidence="1 2" key="1">
    <citation type="journal article" date="2020" name="Phytopathology">
        <title>Genome Sequence Resources of Colletotrichum truncatum, C. plurivorum, C. musicola, and C. sojae: Four Species Pathogenic to Soybean (Glycine max).</title>
        <authorList>
            <person name="Rogerio F."/>
            <person name="Boufleur T.R."/>
            <person name="Ciampi-Guillardi M."/>
            <person name="Sukno S.A."/>
            <person name="Thon M.R."/>
            <person name="Massola Junior N.S."/>
            <person name="Baroncelli R."/>
        </authorList>
    </citation>
    <scope>NUCLEOTIDE SEQUENCE [LARGE SCALE GENOMIC DNA]</scope>
    <source>
        <strain evidence="1 2">LFN0009</strain>
    </source>
</reference>
<proteinExistence type="predicted"/>
<evidence type="ECO:0000313" key="2">
    <source>
        <dbReference type="Proteomes" id="UP000652219"/>
    </source>
</evidence>
<dbReference type="Proteomes" id="UP000652219">
    <property type="component" value="Unassembled WGS sequence"/>
</dbReference>
<evidence type="ECO:0000313" key="1">
    <source>
        <dbReference type="EMBL" id="KAF6821626.1"/>
    </source>
</evidence>
<protein>
    <submittedName>
        <fullName evidence="1">Uncharacterized protein</fullName>
    </submittedName>
</protein>
<name>A0A8H6N6V3_9PEZI</name>
<gene>
    <name evidence="1" type="ORF">CSOJ01_00129</name>
</gene>